<gene>
    <name evidence="2" type="ORF">FKR84_06180</name>
</gene>
<sequence length="243" mass="27884">MNNPEIQSSLIDIENNLKNLQSAREQVLSIIDSSEQLIKSVQKSTSSIEMLTDKVDVKNSNISTEIDRLSYNLKSEFETILNRLETDSNKVSNEFEIKANETLKGLKSLNEHISNTEEKLAAFDFFKSFGILSSEISELKHEIVNSFSEQEKLISKLENKIFSELSKINEGFGIGFNEQSEKLDGIYENEKDIAKKVSEVESKFIDKIDYLIKVQKRFFYITIILIALSLVIILLQFGFKWSF</sequence>
<reference evidence="2 3" key="1">
    <citation type="submission" date="2019-06" db="EMBL/GenBank/DDBJ databases">
        <title>Flavibacter putida gen. nov., sp. nov., a novel marine bacterium of the family Flavobacteriaceae isolated from coastal seawater.</title>
        <authorList>
            <person name="Feng X."/>
        </authorList>
    </citation>
    <scope>NUCLEOTIDE SEQUENCE [LARGE SCALE GENOMIC DNA]</scope>
    <source>
        <strain evidence="2 3">PLHSN227</strain>
    </source>
</reference>
<keyword evidence="1" id="KW-0812">Transmembrane</keyword>
<name>A0A507ZW31_9FLAO</name>
<accession>A0A507ZW31</accession>
<proteinExistence type="predicted"/>
<evidence type="ECO:0000313" key="3">
    <source>
        <dbReference type="Proteomes" id="UP000317169"/>
    </source>
</evidence>
<dbReference type="AlphaFoldDB" id="A0A507ZW31"/>
<dbReference type="Proteomes" id="UP000317169">
    <property type="component" value="Unassembled WGS sequence"/>
</dbReference>
<keyword evidence="1" id="KW-0472">Membrane</keyword>
<comment type="caution">
    <text evidence="2">The sequence shown here is derived from an EMBL/GenBank/DDBJ whole genome shotgun (WGS) entry which is preliminary data.</text>
</comment>
<evidence type="ECO:0000313" key="2">
    <source>
        <dbReference type="EMBL" id="TQD38985.1"/>
    </source>
</evidence>
<evidence type="ECO:0008006" key="4">
    <source>
        <dbReference type="Google" id="ProtNLM"/>
    </source>
</evidence>
<dbReference type="EMBL" id="VIAR01000005">
    <property type="protein sequence ID" value="TQD38985.1"/>
    <property type="molecule type" value="Genomic_DNA"/>
</dbReference>
<organism evidence="2 3">
    <name type="scientific">Haloflavibacter putidus</name>
    <dbReference type="NCBI Taxonomy" id="2576776"/>
    <lineage>
        <taxon>Bacteria</taxon>
        <taxon>Pseudomonadati</taxon>
        <taxon>Bacteroidota</taxon>
        <taxon>Flavobacteriia</taxon>
        <taxon>Flavobacteriales</taxon>
        <taxon>Flavobacteriaceae</taxon>
        <taxon>Haloflavibacter</taxon>
    </lineage>
</organism>
<keyword evidence="3" id="KW-1185">Reference proteome</keyword>
<dbReference type="OrthoDB" id="9960620at2"/>
<feature type="transmembrane region" description="Helical" evidence="1">
    <location>
        <begin position="218"/>
        <end position="239"/>
    </location>
</feature>
<dbReference type="RefSeq" id="WP_141421433.1">
    <property type="nucleotide sequence ID" value="NZ_VIAR01000005.1"/>
</dbReference>
<protein>
    <recommendedName>
        <fullName evidence="4">t-SNARE coiled-coil homology domain-containing protein</fullName>
    </recommendedName>
</protein>
<evidence type="ECO:0000256" key="1">
    <source>
        <dbReference type="SAM" id="Phobius"/>
    </source>
</evidence>
<keyword evidence="1" id="KW-1133">Transmembrane helix</keyword>